<reference evidence="3" key="1">
    <citation type="submission" date="2009-09" db="EMBL/GenBank/DDBJ databases">
        <authorList>
            <person name="Weinstock G."/>
            <person name="Sodergren E."/>
            <person name="Clifton S."/>
            <person name="Fulton L."/>
            <person name="Fulton B."/>
            <person name="Courtney L."/>
            <person name="Fronick C."/>
            <person name="Harrison M."/>
            <person name="Strong C."/>
            <person name="Farmer C."/>
            <person name="Delahaunty K."/>
            <person name="Markovic C."/>
            <person name="Hall O."/>
            <person name="Minx P."/>
            <person name="Tomlinson C."/>
            <person name="Mitreva M."/>
            <person name="Nelson J."/>
            <person name="Hou S."/>
            <person name="Wollam A."/>
            <person name="Pepin K.H."/>
            <person name="Johnson M."/>
            <person name="Bhonagiri V."/>
            <person name="Nash W.E."/>
            <person name="Warren W."/>
            <person name="Chinwalla A."/>
            <person name="Mardis E.R."/>
            <person name="Wilson R.K."/>
        </authorList>
    </citation>
    <scope>NUCLEOTIDE SEQUENCE [LARGE SCALE GENOMIC DNA]</scope>
    <source>
        <strain evidence="3">DSM 20583</strain>
    </source>
</reference>
<keyword evidence="4" id="KW-1185">Reference proteome</keyword>
<dbReference type="Proteomes" id="UP000003755">
    <property type="component" value="Unassembled WGS sequence"/>
</dbReference>
<keyword evidence="3" id="KW-0808">Transferase</keyword>
<protein>
    <submittedName>
        <fullName evidence="3">Glycosyltransferase, group 1 family protein</fullName>
        <ecNumber evidence="3">2.4.-.-</ecNumber>
    </submittedName>
</protein>
<comment type="caution">
    <text evidence="3">The sequence shown here is derived from an EMBL/GenBank/DDBJ whole genome shotgun (WGS) entry which is preliminary data.</text>
</comment>
<feature type="domain" description="Glycosyltransferase subfamily 4-like N-terminal" evidence="2">
    <location>
        <begin position="60"/>
        <end position="153"/>
    </location>
</feature>
<name>C9L8K0_BLAHA</name>
<dbReference type="STRING" id="537007.BLAHAN_05722"/>
<proteinExistence type="predicted"/>
<dbReference type="GO" id="GO:0016757">
    <property type="term" value="F:glycosyltransferase activity"/>
    <property type="evidence" value="ECO:0007669"/>
    <property type="project" value="UniProtKB-KW"/>
</dbReference>
<evidence type="ECO:0000313" key="4">
    <source>
        <dbReference type="Proteomes" id="UP000003755"/>
    </source>
</evidence>
<dbReference type="InterPro" id="IPR050194">
    <property type="entry name" value="Glycosyltransferase_grp1"/>
</dbReference>
<dbReference type="EC" id="2.4.-.-" evidence="3"/>
<feature type="domain" description="Glycosyl transferase family 1" evidence="1">
    <location>
        <begin position="166"/>
        <end position="290"/>
    </location>
</feature>
<accession>C9L8K0</accession>
<evidence type="ECO:0000259" key="1">
    <source>
        <dbReference type="Pfam" id="PF00534"/>
    </source>
</evidence>
<dbReference type="Pfam" id="PF13439">
    <property type="entry name" value="Glyco_transf_4"/>
    <property type="match status" value="1"/>
</dbReference>
<evidence type="ECO:0000259" key="2">
    <source>
        <dbReference type="Pfam" id="PF13439"/>
    </source>
</evidence>
<dbReference type="InterPro" id="IPR028098">
    <property type="entry name" value="Glyco_trans_4-like_N"/>
</dbReference>
<dbReference type="PANTHER" id="PTHR45947">
    <property type="entry name" value="SULFOQUINOVOSYL TRANSFERASE SQD2"/>
    <property type="match status" value="1"/>
</dbReference>
<dbReference type="InterPro" id="IPR001296">
    <property type="entry name" value="Glyco_trans_1"/>
</dbReference>
<dbReference type="AlphaFoldDB" id="C9L8K0"/>
<dbReference type="Pfam" id="PF00534">
    <property type="entry name" value="Glycos_transf_1"/>
    <property type="match status" value="1"/>
</dbReference>
<gene>
    <name evidence="3" type="ORF">BLAHAN_05722</name>
</gene>
<organism evidence="3 4">
    <name type="scientific">Blautia hansenii DSM 20583</name>
    <dbReference type="NCBI Taxonomy" id="537007"/>
    <lineage>
        <taxon>Bacteria</taxon>
        <taxon>Bacillati</taxon>
        <taxon>Bacillota</taxon>
        <taxon>Clostridia</taxon>
        <taxon>Lachnospirales</taxon>
        <taxon>Lachnospiraceae</taxon>
        <taxon>Blautia</taxon>
    </lineage>
</organism>
<dbReference type="HOGENOM" id="CLU_055069_1_0_9"/>
<evidence type="ECO:0000313" key="3">
    <source>
        <dbReference type="EMBL" id="EEX21692.1"/>
    </source>
</evidence>
<sequence length="372" mass="43226">MEQKRAVKERGMKMMKKINMLSKADMVKGQGVLSAHDEQVALAKQVMKQEAVVLENAKAPCDIVHYHSINPEYYFSIPAKRKQSALVGYVHFLPETVENSISLPRVAKNTFYKYMISFYKKMDYLVTVNPVFIDKLADYGIPREKVTYIPNVVSEKNFYPLSTEKRNAIRKKCKIGNDTFTVLCVGQLQKRKGVLEFIEIARKMPDCQFVWAGGFSFGKISEGYEEIREAMKHAPKNIKFLGIVDREKMNEVYNMADVMFLPSYEELFPMTILESMNCALPVLVRDLSIYDPILFDYALRGKGTSDFIRILTQLKEEPDFYHRSAHASYEGHLRYSTEAVGEQWKKFYHRVLREQAEKKEVLLWKKQKQQCV</sequence>
<dbReference type="Gene3D" id="3.40.50.2000">
    <property type="entry name" value="Glycogen Phosphorylase B"/>
    <property type="match status" value="2"/>
</dbReference>
<keyword evidence="3" id="KW-0328">Glycosyltransferase</keyword>
<dbReference type="CDD" id="cd03801">
    <property type="entry name" value="GT4_PimA-like"/>
    <property type="match status" value="1"/>
</dbReference>
<dbReference type="eggNOG" id="COG0438">
    <property type="taxonomic scope" value="Bacteria"/>
</dbReference>
<dbReference type="EMBL" id="ABYU02000017">
    <property type="protein sequence ID" value="EEX21692.1"/>
    <property type="molecule type" value="Genomic_DNA"/>
</dbReference>
<dbReference type="SUPFAM" id="SSF53756">
    <property type="entry name" value="UDP-Glycosyltransferase/glycogen phosphorylase"/>
    <property type="match status" value="1"/>
</dbReference>
<dbReference type="KEGG" id="bhan:CGC63_08200"/>
<dbReference type="PANTHER" id="PTHR45947:SF3">
    <property type="entry name" value="SULFOQUINOVOSYL TRANSFERASE SQD2"/>
    <property type="match status" value="1"/>
</dbReference>